<dbReference type="EMBL" id="BAAAZN010000028">
    <property type="protein sequence ID" value="GAA3583092.1"/>
    <property type="molecule type" value="Genomic_DNA"/>
</dbReference>
<gene>
    <name evidence="2" type="ORF">GCM10022222_79820</name>
</gene>
<feature type="transmembrane region" description="Helical" evidence="1">
    <location>
        <begin position="32"/>
        <end position="50"/>
    </location>
</feature>
<evidence type="ECO:0000313" key="3">
    <source>
        <dbReference type="Proteomes" id="UP001500689"/>
    </source>
</evidence>
<keyword evidence="1" id="KW-0812">Transmembrane</keyword>
<name>A0ABP6YHL4_9PSEU</name>
<reference evidence="3" key="1">
    <citation type="journal article" date="2019" name="Int. J. Syst. Evol. Microbiol.">
        <title>The Global Catalogue of Microorganisms (GCM) 10K type strain sequencing project: providing services to taxonomists for standard genome sequencing and annotation.</title>
        <authorList>
            <consortium name="The Broad Institute Genomics Platform"/>
            <consortium name="The Broad Institute Genome Sequencing Center for Infectious Disease"/>
            <person name="Wu L."/>
            <person name="Ma J."/>
        </authorList>
    </citation>
    <scope>NUCLEOTIDE SEQUENCE [LARGE SCALE GENOMIC DNA]</scope>
    <source>
        <strain evidence="3">JCM 16898</strain>
    </source>
</reference>
<keyword evidence="1" id="KW-1133">Transmembrane helix</keyword>
<proteinExistence type="predicted"/>
<protein>
    <recommendedName>
        <fullName evidence="4">PH domain-containing protein</fullName>
    </recommendedName>
</protein>
<evidence type="ECO:0008006" key="4">
    <source>
        <dbReference type="Google" id="ProtNLM"/>
    </source>
</evidence>
<feature type="transmembrane region" description="Helical" evidence="1">
    <location>
        <begin position="131"/>
        <end position="149"/>
    </location>
</feature>
<accession>A0ABP6YHL4</accession>
<dbReference type="Proteomes" id="UP001500689">
    <property type="component" value="Unassembled WGS sequence"/>
</dbReference>
<evidence type="ECO:0000313" key="2">
    <source>
        <dbReference type="EMBL" id="GAA3583092.1"/>
    </source>
</evidence>
<sequence>MSRNRSRAVGFQHWGLVLFTVCVVLAARQTWLPFAVCTALWVFYLMTVRLSRCRVETQKGLPCRWRVRGFLGTCNFHVGDKWTVPEICRPPGRILPGLIWRRNHPQAGYSAPPDSGGAAVAERARGRGLEVLGAAIGAGSLVAAVASFVRDLVAG</sequence>
<evidence type="ECO:0000256" key="1">
    <source>
        <dbReference type="SAM" id="Phobius"/>
    </source>
</evidence>
<comment type="caution">
    <text evidence="2">The sequence shown here is derived from an EMBL/GenBank/DDBJ whole genome shotgun (WGS) entry which is preliminary data.</text>
</comment>
<keyword evidence="3" id="KW-1185">Reference proteome</keyword>
<feature type="transmembrane region" description="Helical" evidence="1">
    <location>
        <begin position="7"/>
        <end position="26"/>
    </location>
</feature>
<organism evidence="2 3">
    <name type="scientific">Amycolatopsis ultiminotia</name>
    <dbReference type="NCBI Taxonomy" id="543629"/>
    <lineage>
        <taxon>Bacteria</taxon>
        <taxon>Bacillati</taxon>
        <taxon>Actinomycetota</taxon>
        <taxon>Actinomycetes</taxon>
        <taxon>Pseudonocardiales</taxon>
        <taxon>Pseudonocardiaceae</taxon>
        <taxon>Amycolatopsis</taxon>
    </lineage>
</organism>
<keyword evidence="1" id="KW-0472">Membrane</keyword>
<dbReference type="RefSeq" id="WP_344868659.1">
    <property type="nucleotide sequence ID" value="NZ_BAAAZN010000028.1"/>
</dbReference>